<organism evidence="1 2">
    <name type="scientific">Macrostomum lignano</name>
    <dbReference type="NCBI Taxonomy" id="282301"/>
    <lineage>
        <taxon>Eukaryota</taxon>
        <taxon>Metazoa</taxon>
        <taxon>Spiralia</taxon>
        <taxon>Lophotrochozoa</taxon>
        <taxon>Platyhelminthes</taxon>
        <taxon>Rhabditophora</taxon>
        <taxon>Macrostomorpha</taxon>
        <taxon>Macrostomida</taxon>
        <taxon>Macrostomidae</taxon>
        <taxon>Macrostomum</taxon>
    </lineage>
</organism>
<protein>
    <submittedName>
        <fullName evidence="2">Uncharacterized protein</fullName>
    </submittedName>
</protein>
<dbReference type="WBParaSite" id="maker-unitig_9102-snap-gene-0.7-mRNA-1">
    <property type="protein sequence ID" value="maker-unitig_9102-snap-gene-0.7-mRNA-1"/>
    <property type="gene ID" value="maker-unitig_9102-snap-gene-0.7"/>
</dbReference>
<dbReference type="AlphaFoldDB" id="A0A1I8FT95"/>
<proteinExistence type="predicted"/>
<sequence>MTSSSTSGAKCSTPMTLERSPWRPTATCLTSGRKSCRAPNRCLNDVKYDLSKQIKIASTERTETCGT</sequence>
<accession>A0A1I8FT95</accession>
<name>A0A1I8FT95_9PLAT</name>
<evidence type="ECO:0000313" key="2">
    <source>
        <dbReference type="WBParaSite" id="maker-unitig_9102-snap-gene-0.7-mRNA-1"/>
    </source>
</evidence>
<reference evidence="2" key="1">
    <citation type="submission" date="2016-11" db="UniProtKB">
        <authorList>
            <consortium name="WormBaseParasite"/>
        </authorList>
    </citation>
    <scope>IDENTIFICATION</scope>
</reference>
<keyword evidence="1" id="KW-1185">Reference proteome</keyword>
<evidence type="ECO:0000313" key="1">
    <source>
        <dbReference type="Proteomes" id="UP000095280"/>
    </source>
</evidence>
<dbReference type="Proteomes" id="UP000095280">
    <property type="component" value="Unplaced"/>
</dbReference>